<feature type="domain" description="RES" evidence="1">
    <location>
        <begin position="19"/>
        <end position="155"/>
    </location>
</feature>
<dbReference type="Proteomes" id="UP000190675">
    <property type="component" value="Chromosome I"/>
</dbReference>
<dbReference type="InterPro" id="IPR014914">
    <property type="entry name" value="RES_dom"/>
</dbReference>
<protein>
    <submittedName>
        <fullName evidence="2">RES domain-containing protein</fullName>
    </submittedName>
</protein>
<evidence type="ECO:0000313" key="3">
    <source>
        <dbReference type="Proteomes" id="UP000190675"/>
    </source>
</evidence>
<dbReference type="EMBL" id="LT670818">
    <property type="protein sequence ID" value="SHG12623.1"/>
    <property type="molecule type" value="Genomic_DNA"/>
</dbReference>
<evidence type="ECO:0000313" key="2">
    <source>
        <dbReference type="EMBL" id="SHG12623.1"/>
    </source>
</evidence>
<dbReference type="SMART" id="SM00953">
    <property type="entry name" value="RES"/>
    <property type="match status" value="1"/>
</dbReference>
<sequence>MRWEGTCYRAHDPKWAWSPISGAGAAAKGGRFNPIGTPALYLALTVEGMLVEMGHGFGHRFDPLTICSYNVDVDDIVDLRTDSGRAREAIDLASMACPWAYDLATGKLPASWEIAKSLIAKGAAGILSPSFATGARSDMANLILWRWGSDLPHKVEVHDPSGRLPKDQLSWS</sequence>
<dbReference type="Pfam" id="PF08808">
    <property type="entry name" value="RES"/>
    <property type="match status" value="1"/>
</dbReference>
<name>A0A1M5H9P6_9BRAD</name>
<proteinExistence type="predicted"/>
<organism evidence="2 3">
    <name type="scientific">Bradyrhizobium erythrophlei</name>
    <dbReference type="NCBI Taxonomy" id="1437360"/>
    <lineage>
        <taxon>Bacteria</taxon>
        <taxon>Pseudomonadati</taxon>
        <taxon>Pseudomonadota</taxon>
        <taxon>Alphaproteobacteria</taxon>
        <taxon>Hyphomicrobiales</taxon>
        <taxon>Nitrobacteraceae</taxon>
        <taxon>Bradyrhizobium</taxon>
    </lineage>
</organism>
<dbReference type="AlphaFoldDB" id="A0A1M5H9P6"/>
<dbReference type="RefSeq" id="WP_079564647.1">
    <property type="nucleotide sequence ID" value="NZ_LT670818.1"/>
</dbReference>
<reference evidence="2 3" key="1">
    <citation type="submission" date="2016-11" db="EMBL/GenBank/DDBJ databases">
        <authorList>
            <person name="Jaros S."/>
            <person name="Januszkiewicz K."/>
            <person name="Wedrychowicz H."/>
        </authorList>
    </citation>
    <scope>NUCLEOTIDE SEQUENCE [LARGE SCALE GENOMIC DNA]</scope>
    <source>
        <strain evidence="2 3">GAS242</strain>
    </source>
</reference>
<accession>A0A1M5H9P6</accession>
<evidence type="ECO:0000259" key="1">
    <source>
        <dbReference type="SMART" id="SM00953"/>
    </source>
</evidence>
<gene>
    <name evidence="2" type="ORF">SAMN05444169_0673</name>
</gene>
<dbReference type="OrthoDB" id="648213at2"/>